<keyword evidence="3" id="KW-0547">Nucleotide-binding</keyword>
<dbReference type="InterPro" id="IPR001650">
    <property type="entry name" value="Helicase_C-like"/>
</dbReference>
<feature type="domain" description="Helicase C-terminal" evidence="9">
    <location>
        <begin position="250"/>
        <end position="408"/>
    </location>
</feature>
<dbReference type="Proteomes" id="UP000759537">
    <property type="component" value="Unassembled WGS sequence"/>
</dbReference>
<evidence type="ECO:0000313" key="10">
    <source>
        <dbReference type="EMBL" id="KAF8479264.1"/>
    </source>
</evidence>
<evidence type="ECO:0000256" key="1">
    <source>
        <dbReference type="ARBA" id="ARBA00008792"/>
    </source>
</evidence>
<comment type="caution">
    <text evidence="10">The sequence shown here is derived from an EMBL/GenBank/DDBJ whole genome shotgun (WGS) entry which is preliminary data.</text>
</comment>
<dbReference type="Pfam" id="PF21010">
    <property type="entry name" value="HA2_C"/>
    <property type="match status" value="1"/>
</dbReference>
<dbReference type="GO" id="GO:0071013">
    <property type="term" value="C:catalytic step 2 spliceosome"/>
    <property type="evidence" value="ECO:0007669"/>
    <property type="project" value="TreeGrafter"/>
</dbReference>
<dbReference type="PROSITE" id="PS00690">
    <property type="entry name" value="DEAH_ATP_HELICASE"/>
    <property type="match status" value="1"/>
</dbReference>
<dbReference type="EMBL" id="WHVB01000010">
    <property type="protein sequence ID" value="KAF8479264.1"/>
    <property type="molecule type" value="Genomic_DNA"/>
</dbReference>
<dbReference type="InterPro" id="IPR027417">
    <property type="entry name" value="P-loop_NTPase"/>
</dbReference>
<proteinExistence type="inferred from homology"/>
<dbReference type="SMART" id="SM00847">
    <property type="entry name" value="HA2"/>
    <property type="match status" value="1"/>
</dbReference>
<dbReference type="PANTHER" id="PTHR18934:SF136">
    <property type="entry name" value="ATP-DEPENDENT RNA HELICASE DHX35-RELATED"/>
    <property type="match status" value="1"/>
</dbReference>
<dbReference type="Pfam" id="PF00271">
    <property type="entry name" value="Helicase_C"/>
    <property type="match status" value="1"/>
</dbReference>
<dbReference type="FunFam" id="3.40.50.300:FF:000578">
    <property type="entry name" value="probable ATP-dependent RNA helicase DHX35"/>
    <property type="match status" value="1"/>
</dbReference>
<evidence type="ECO:0000259" key="8">
    <source>
        <dbReference type="PROSITE" id="PS51192"/>
    </source>
</evidence>
<dbReference type="InterPro" id="IPR011709">
    <property type="entry name" value="DEAD-box_helicase_OB_fold"/>
</dbReference>
<dbReference type="PROSITE" id="PS51194">
    <property type="entry name" value="HELICASE_CTER"/>
    <property type="match status" value="1"/>
</dbReference>
<evidence type="ECO:0000256" key="6">
    <source>
        <dbReference type="ARBA" id="ARBA00022840"/>
    </source>
</evidence>
<comment type="similarity">
    <text evidence="1">Belongs to the DEAD box helicase family. DEAH subfamily.</text>
</comment>
<gene>
    <name evidence="10" type="ORF">DFH94DRAFT_748790</name>
</gene>
<evidence type="ECO:0000256" key="4">
    <source>
        <dbReference type="ARBA" id="ARBA00022801"/>
    </source>
</evidence>
<dbReference type="InterPro" id="IPR011545">
    <property type="entry name" value="DEAD/DEAH_box_helicase_dom"/>
</dbReference>
<evidence type="ECO:0000256" key="3">
    <source>
        <dbReference type="ARBA" id="ARBA00022741"/>
    </source>
</evidence>
<dbReference type="InterPro" id="IPR007502">
    <property type="entry name" value="Helicase-assoc_dom"/>
</dbReference>
<dbReference type="Pfam" id="PF00270">
    <property type="entry name" value="DEAD"/>
    <property type="match status" value="1"/>
</dbReference>
<dbReference type="InterPro" id="IPR002464">
    <property type="entry name" value="DNA/RNA_helicase_DEAH_CS"/>
</dbReference>
<protein>
    <recommendedName>
        <fullName evidence="2">RNA helicase</fullName>
        <ecNumber evidence="2">3.6.4.13</ecNumber>
    </recommendedName>
</protein>
<accession>A0A9P5MV03</accession>
<dbReference type="CDD" id="cd18791">
    <property type="entry name" value="SF2_C_RHA"/>
    <property type="match status" value="1"/>
</dbReference>
<keyword evidence="6" id="KW-0067">ATP-binding</keyword>
<dbReference type="OrthoDB" id="10253254at2759"/>
<dbReference type="GO" id="GO:0016787">
    <property type="term" value="F:hydrolase activity"/>
    <property type="evidence" value="ECO:0007669"/>
    <property type="project" value="UniProtKB-KW"/>
</dbReference>
<dbReference type="InterPro" id="IPR014001">
    <property type="entry name" value="Helicase_ATP-bd"/>
</dbReference>
<name>A0A9P5MV03_9AGAM</name>
<reference evidence="10" key="1">
    <citation type="submission" date="2019-10" db="EMBL/GenBank/DDBJ databases">
        <authorList>
            <consortium name="DOE Joint Genome Institute"/>
            <person name="Kuo A."/>
            <person name="Miyauchi S."/>
            <person name="Kiss E."/>
            <person name="Drula E."/>
            <person name="Kohler A."/>
            <person name="Sanchez-Garcia M."/>
            <person name="Andreopoulos B."/>
            <person name="Barry K.W."/>
            <person name="Bonito G."/>
            <person name="Buee M."/>
            <person name="Carver A."/>
            <person name="Chen C."/>
            <person name="Cichocki N."/>
            <person name="Clum A."/>
            <person name="Culley D."/>
            <person name="Crous P.W."/>
            <person name="Fauchery L."/>
            <person name="Girlanda M."/>
            <person name="Hayes R."/>
            <person name="Keri Z."/>
            <person name="LaButti K."/>
            <person name="Lipzen A."/>
            <person name="Lombard V."/>
            <person name="Magnuson J."/>
            <person name="Maillard F."/>
            <person name="Morin E."/>
            <person name="Murat C."/>
            <person name="Nolan M."/>
            <person name="Ohm R."/>
            <person name="Pangilinan J."/>
            <person name="Pereira M."/>
            <person name="Perotto S."/>
            <person name="Peter M."/>
            <person name="Riley R."/>
            <person name="Sitrit Y."/>
            <person name="Stielow B."/>
            <person name="Szollosi G."/>
            <person name="Zifcakova L."/>
            <person name="Stursova M."/>
            <person name="Spatafora J.W."/>
            <person name="Tedersoo L."/>
            <person name="Vaario L.-M."/>
            <person name="Yamada A."/>
            <person name="Yan M."/>
            <person name="Wang P."/>
            <person name="Xu J."/>
            <person name="Bruns T."/>
            <person name="Baldrian P."/>
            <person name="Vilgalys R."/>
            <person name="Henrissat B."/>
            <person name="Grigoriev I.V."/>
            <person name="Hibbett D."/>
            <person name="Nagy L.G."/>
            <person name="Martin F.M."/>
        </authorList>
    </citation>
    <scope>NUCLEOTIDE SEQUENCE</scope>
    <source>
        <strain evidence="10">Prilba</strain>
    </source>
</reference>
<keyword evidence="11" id="KW-1185">Reference proteome</keyword>
<dbReference type="GO" id="GO:0003723">
    <property type="term" value="F:RNA binding"/>
    <property type="evidence" value="ECO:0007669"/>
    <property type="project" value="TreeGrafter"/>
</dbReference>
<dbReference type="SMART" id="SM00487">
    <property type="entry name" value="DEXDc"/>
    <property type="match status" value="1"/>
</dbReference>
<dbReference type="SUPFAM" id="SSF52540">
    <property type="entry name" value="P-loop containing nucleoside triphosphate hydrolases"/>
    <property type="match status" value="1"/>
</dbReference>
<evidence type="ECO:0000256" key="2">
    <source>
        <dbReference type="ARBA" id="ARBA00012552"/>
    </source>
</evidence>
<dbReference type="Gene3D" id="3.40.50.300">
    <property type="entry name" value="P-loop containing nucleotide triphosphate hydrolases"/>
    <property type="match status" value="2"/>
</dbReference>
<feature type="domain" description="Helicase ATP-binding" evidence="8">
    <location>
        <begin position="58"/>
        <end position="223"/>
    </location>
</feature>
<organism evidence="10 11">
    <name type="scientific">Russula ochroleuca</name>
    <dbReference type="NCBI Taxonomy" id="152965"/>
    <lineage>
        <taxon>Eukaryota</taxon>
        <taxon>Fungi</taxon>
        <taxon>Dikarya</taxon>
        <taxon>Basidiomycota</taxon>
        <taxon>Agaricomycotina</taxon>
        <taxon>Agaricomycetes</taxon>
        <taxon>Russulales</taxon>
        <taxon>Russulaceae</taxon>
        <taxon>Russula</taxon>
    </lineage>
</organism>
<dbReference type="AlphaFoldDB" id="A0A9P5MV03"/>
<evidence type="ECO:0000256" key="5">
    <source>
        <dbReference type="ARBA" id="ARBA00022806"/>
    </source>
</evidence>
<evidence type="ECO:0000313" key="11">
    <source>
        <dbReference type="Proteomes" id="UP000759537"/>
    </source>
</evidence>
<dbReference type="PROSITE" id="PS51192">
    <property type="entry name" value="HELICASE_ATP_BIND_1"/>
    <property type="match status" value="1"/>
</dbReference>
<keyword evidence="4 10" id="KW-0378">Hydrolase</keyword>
<sequence length="658" mass="72694">MSTSLQFWKPGTLGPGSSLDRISGEEGGLLASAIPLQAQSIQAQRDRLPIAKHKDNLVYCVENHQVVIVVGQTGCGKTTQIPQYLHETGWSTGGRVIACTQPRRVAVTSVAARTAYEMGSVAGEEVGYTIRFEDVSTKELTRICYMTDGVLFREALLDPLLSRFSVIMVDEAHERSVYTDLLLAILKKVCRKRPSLRIIVSSATLDATAFLEFFSSLPDPIDSIIVSLEGRAYPVQMAYLEEPTEDYVRKAVETVISIHGQHGKGDILVFLTGREEIDRCLEELVDGISSLPEKRLKLRPMALHSGLTMAEQMEVFEPSPSDSRKVVVATNIAEVRMYDGSVGLSSLKVVPISQASAIQRAGRAGRTSEGLCYRLYTFSDYNELPSVTMPEITRTELSSAILQLKALGIDNFMKLQWLTIPPSESIAQSLSSLIIHSVIDNDGRLTSLGTKVAEIPLDVKAACVLLDSQKFRCGEEILTIIAMTAIQDVFIIPAGAAGATAELERRKFTAEEGDHLTLLNAYNAFVGHGQSSSWCKSHALSFRALSRAVSIRSQLKKYMKRFDVQIESCQGDAKRLRQCLVNGYKQNGARWIADGTYRSIRGNTVLHVHPNSTLFTRKPSSGWVIFHDIEETKKIQMSIITEVEPEWLLTQENEPHAS</sequence>
<evidence type="ECO:0000259" key="9">
    <source>
        <dbReference type="PROSITE" id="PS51194"/>
    </source>
</evidence>
<dbReference type="Gene3D" id="1.20.120.1080">
    <property type="match status" value="1"/>
</dbReference>
<dbReference type="SMART" id="SM00490">
    <property type="entry name" value="HELICc"/>
    <property type="match status" value="1"/>
</dbReference>
<dbReference type="GO" id="GO:0003724">
    <property type="term" value="F:RNA helicase activity"/>
    <property type="evidence" value="ECO:0007669"/>
    <property type="project" value="UniProtKB-EC"/>
</dbReference>
<dbReference type="EC" id="3.6.4.13" evidence="2"/>
<evidence type="ECO:0000256" key="7">
    <source>
        <dbReference type="ARBA" id="ARBA00047984"/>
    </source>
</evidence>
<dbReference type="PANTHER" id="PTHR18934">
    <property type="entry name" value="ATP-DEPENDENT RNA HELICASE"/>
    <property type="match status" value="1"/>
</dbReference>
<dbReference type="GO" id="GO:0005524">
    <property type="term" value="F:ATP binding"/>
    <property type="evidence" value="ECO:0007669"/>
    <property type="project" value="UniProtKB-KW"/>
</dbReference>
<keyword evidence="5" id="KW-0347">Helicase</keyword>
<reference evidence="10" key="2">
    <citation type="journal article" date="2020" name="Nat. Commun.">
        <title>Large-scale genome sequencing of mycorrhizal fungi provides insights into the early evolution of symbiotic traits.</title>
        <authorList>
            <person name="Miyauchi S."/>
            <person name="Kiss E."/>
            <person name="Kuo A."/>
            <person name="Drula E."/>
            <person name="Kohler A."/>
            <person name="Sanchez-Garcia M."/>
            <person name="Morin E."/>
            <person name="Andreopoulos B."/>
            <person name="Barry K.W."/>
            <person name="Bonito G."/>
            <person name="Buee M."/>
            <person name="Carver A."/>
            <person name="Chen C."/>
            <person name="Cichocki N."/>
            <person name="Clum A."/>
            <person name="Culley D."/>
            <person name="Crous P.W."/>
            <person name="Fauchery L."/>
            <person name="Girlanda M."/>
            <person name="Hayes R.D."/>
            <person name="Keri Z."/>
            <person name="LaButti K."/>
            <person name="Lipzen A."/>
            <person name="Lombard V."/>
            <person name="Magnuson J."/>
            <person name="Maillard F."/>
            <person name="Murat C."/>
            <person name="Nolan M."/>
            <person name="Ohm R.A."/>
            <person name="Pangilinan J."/>
            <person name="Pereira M.F."/>
            <person name="Perotto S."/>
            <person name="Peter M."/>
            <person name="Pfister S."/>
            <person name="Riley R."/>
            <person name="Sitrit Y."/>
            <person name="Stielow J.B."/>
            <person name="Szollosi G."/>
            <person name="Zifcakova L."/>
            <person name="Stursova M."/>
            <person name="Spatafora J.W."/>
            <person name="Tedersoo L."/>
            <person name="Vaario L.M."/>
            <person name="Yamada A."/>
            <person name="Yan M."/>
            <person name="Wang P."/>
            <person name="Xu J."/>
            <person name="Bruns T."/>
            <person name="Baldrian P."/>
            <person name="Vilgalys R."/>
            <person name="Dunand C."/>
            <person name="Henrissat B."/>
            <person name="Grigoriev I.V."/>
            <person name="Hibbett D."/>
            <person name="Nagy L.G."/>
            <person name="Martin F.M."/>
        </authorList>
    </citation>
    <scope>NUCLEOTIDE SEQUENCE</scope>
    <source>
        <strain evidence="10">Prilba</strain>
    </source>
</reference>
<dbReference type="Pfam" id="PF07717">
    <property type="entry name" value="OB_NTP_bind"/>
    <property type="match status" value="1"/>
</dbReference>
<comment type="catalytic activity">
    <reaction evidence="7">
        <text>ATP + H2O = ADP + phosphate + H(+)</text>
        <dbReference type="Rhea" id="RHEA:13065"/>
        <dbReference type="ChEBI" id="CHEBI:15377"/>
        <dbReference type="ChEBI" id="CHEBI:15378"/>
        <dbReference type="ChEBI" id="CHEBI:30616"/>
        <dbReference type="ChEBI" id="CHEBI:43474"/>
        <dbReference type="ChEBI" id="CHEBI:456216"/>
        <dbReference type="EC" id="3.6.4.13"/>
    </reaction>
</comment>